<keyword evidence="3" id="KW-0175">Coiled coil</keyword>
<keyword evidence="4" id="KW-0539">Nucleus</keyword>
<feature type="region of interest" description="Disordered" evidence="5">
    <location>
        <begin position="56"/>
        <end position="239"/>
    </location>
</feature>
<evidence type="ECO:0000256" key="3">
    <source>
        <dbReference type="ARBA" id="ARBA00023054"/>
    </source>
</evidence>
<keyword evidence="7" id="KW-1185">Reference proteome</keyword>
<feature type="compositionally biased region" description="Basic and acidic residues" evidence="5">
    <location>
        <begin position="56"/>
        <end position="74"/>
    </location>
</feature>
<dbReference type="InterPro" id="IPR019186">
    <property type="entry name" value="Nucleolar_protein_12"/>
</dbReference>
<feature type="compositionally biased region" description="Basic and acidic residues" evidence="5">
    <location>
        <begin position="229"/>
        <end position="239"/>
    </location>
</feature>
<gene>
    <name evidence="6" type="ORF">J3D65DRAFT_636082</name>
</gene>
<evidence type="ECO:0000256" key="4">
    <source>
        <dbReference type="ARBA" id="ARBA00023242"/>
    </source>
</evidence>
<comment type="subcellular location">
    <subcellularLocation>
        <location evidence="1">Nucleus</location>
        <location evidence="1">Nucleolus</location>
    </subcellularLocation>
</comment>
<dbReference type="Proteomes" id="UP001360953">
    <property type="component" value="Unassembled WGS sequence"/>
</dbReference>
<feature type="compositionally biased region" description="Basic and acidic residues" evidence="5">
    <location>
        <begin position="209"/>
        <end position="218"/>
    </location>
</feature>
<proteinExistence type="inferred from homology"/>
<reference evidence="6 7" key="1">
    <citation type="submission" date="2024-04" db="EMBL/GenBank/DDBJ databases">
        <title>Phyllosticta paracitricarpa is synonymous to the EU quarantine fungus P. citricarpa based on phylogenomic analyses.</title>
        <authorList>
            <consortium name="Lawrence Berkeley National Laboratory"/>
            <person name="Van ingen-buijs V.A."/>
            <person name="Van westerhoven A.C."/>
            <person name="Haridas S."/>
            <person name="Skiadas P."/>
            <person name="Martin F."/>
            <person name="Groenewald J.Z."/>
            <person name="Crous P.W."/>
            <person name="Seidl M.F."/>
        </authorList>
    </citation>
    <scope>NUCLEOTIDE SEQUENCE [LARGE SCALE GENOMIC DNA]</scope>
    <source>
        <strain evidence="6 7">CPC 17464</strain>
    </source>
</reference>
<evidence type="ECO:0000313" key="6">
    <source>
        <dbReference type="EMBL" id="KAK7532203.1"/>
    </source>
</evidence>
<organism evidence="6 7">
    <name type="scientific">Phyllosticta citribraziliensis</name>
    <dbReference type="NCBI Taxonomy" id="989973"/>
    <lineage>
        <taxon>Eukaryota</taxon>
        <taxon>Fungi</taxon>
        <taxon>Dikarya</taxon>
        <taxon>Ascomycota</taxon>
        <taxon>Pezizomycotina</taxon>
        <taxon>Dothideomycetes</taxon>
        <taxon>Dothideomycetes incertae sedis</taxon>
        <taxon>Botryosphaeriales</taxon>
        <taxon>Phyllostictaceae</taxon>
        <taxon>Phyllosticta</taxon>
    </lineage>
</organism>
<comment type="caution">
    <text evidence="6">The sequence shown here is derived from an EMBL/GenBank/DDBJ whole genome shotgun (WGS) entry which is preliminary data.</text>
</comment>
<feature type="compositionally biased region" description="Acidic residues" evidence="5">
    <location>
        <begin position="91"/>
        <end position="107"/>
    </location>
</feature>
<feature type="compositionally biased region" description="Basic and acidic residues" evidence="5">
    <location>
        <begin position="183"/>
        <end position="199"/>
    </location>
</feature>
<evidence type="ECO:0000313" key="7">
    <source>
        <dbReference type="Proteomes" id="UP001360953"/>
    </source>
</evidence>
<feature type="compositionally biased region" description="Acidic residues" evidence="5">
    <location>
        <begin position="154"/>
        <end position="173"/>
    </location>
</feature>
<comment type="similarity">
    <text evidence="2">Belongs to the RRP17 family.</text>
</comment>
<accession>A0ABR1LC52</accession>
<dbReference type="EMBL" id="JBBPEH010000011">
    <property type="protein sequence ID" value="KAK7532203.1"/>
    <property type="molecule type" value="Genomic_DNA"/>
</dbReference>
<dbReference type="PANTHER" id="PTHR14577">
    <property type="entry name" value="NUCLEOLAR PROTEIN 12"/>
    <property type="match status" value="1"/>
</dbReference>
<name>A0ABR1LC52_9PEZI</name>
<dbReference type="PANTHER" id="PTHR14577:SF0">
    <property type="entry name" value="NUCLEOLAR PROTEIN 12"/>
    <property type="match status" value="1"/>
</dbReference>
<evidence type="ECO:0000256" key="1">
    <source>
        <dbReference type="ARBA" id="ARBA00004604"/>
    </source>
</evidence>
<protein>
    <submittedName>
        <fullName evidence="6">Nucleolar protein 12-domain-containing protein</fullName>
    </submittedName>
</protein>
<sequence>MPPSNKRQRVSKTEEITFDEAARAEWLTGFSKRKAARAKAAQEAAAARDKIEKREAKAELRKQRKEDLERHISEVKTAMRQMNPDLATSSSDEDDEDADDHEGEDAEWNGIQDEQADAVVDREDEYVDEDKYTTVTVETVDVGREGFTKRKAPDDEEDEASGDGESGGEEAGEEEQKGAAAAKTKDGKRVWTKEKPKTDKPKKKKKKFRYESKSDRKVTQAKVKAKKRAQGEKFKARRA</sequence>
<dbReference type="Pfam" id="PF09805">
    <property type="entry name" value="Nop25"/>
    <property type="match status" value="1"/>
</dbReference>
<evidence type="ECO:0000256" key="5">
    <source>
        <dbReference type="SAM" id="MobiDB-lite"/>
    </source>
</evidence>
<dbReference type="RefSeq" id="XP_066651871.1">
    <property type="nucleotide sequence ID" value="XM_066801371.1"/>
</dbReference>
<evidence type="ECO:0000256" key="2">
    <source>
        <dbReference type="ARBA" id="ARBA00007175"/>
    </source>
</evidence>
<dbReference type="GeneID" id="92034277"/>
<feature type="compositionally biased region" description="Basic and acidic residues" evidence="5">
    <location>
        <begin position="141"/>
        <end position="153"/>
    </location>
</feature>